<evidence type="ECO:0000313" key="3">
    <source>
        <dbReference type="Proteomes" id="UP000471364"/>
    </source>
</evidence>
<dbReference type="Proteomes" id="UP000471364">
    <property type="component" value="Unassembled WGS sequence"/>
</dbReference>
<dbReference type="SMART" id="SM00530">
    <property type="entry name" value="HTH_XRE"/>
    <property type="match status" value="1"/>
</dbReference>
<dbReference type="PROSITE" id="PS50943">
    <property type="entry name" value="HTH_CROC1"/>
    <property type="match status" value="1"/>
</dbReference>
<dbReference type="CDD" id="cd00093">
    <property type="entry name" value="HTH_XRE"/>
    <property type="match status" value="1"/>
</dbReference>
<evidence type="ECO:0000259" key="1">
    <source>
        <dbReference type="PROSITE" id="PS50943"/>
    </source>
</evidence>
<sequence length="313" mass="33950">MRRLSYTAVGMHGCIVVGVLMVGSAHRERVAAELKRIREGLGLPGEEVATALGWSQPKVSRIENARIAVSTRDLATLLHYYGVSEEVRAELLAMTADDEGIGGAWLVRAGGVTRRQGEVAAIETRVRLIQQYYPLMVPGQLQSPEYALAYTKSGGWPNPEAIVARRMNRQALLRADDAPAYAALLDARAFLAWPGSRDVILAQLAYLRARAELPSVTLRIIPLGAGRTASAVVPFTLYDFRAQSSPRVVFVESQTADLYLSAPADVDAYSTLFDALAADALSPAESIEHLASLTRYIEDLEDPRSIDGGRGES</sequence>
<dbReference type="Pfam" id="PF19054">
    <property type="entry name" value="DUF5753"/>
    <property type="match status" value="1"/>
</dbReference>
<accession>A0ABQ6UD09</accession>
<dbReference type="EMBL" id="WAAR01000100">
    <property type="protein sequence ID" value="KAB1108936.1"/>
    <property type="molecule type" value="Genomic_DNA"/>
</dbReference>
<dbReference type="Pfam" id="PF13560">
    <property type="entry name" value="HTH_31"/>
    <property type="match status" value="1"/>
</dbReference>
<dbReference type="InterPro" id="IPR001387">
    <property type="entry name" value="Cro/C1-type_HTH"/>
</dbReference>
<proteinExistence type="predicted"/>
<evidence type="ECO:0000313" key="2">
    <source>
        <dbReference type="EMBL" id="KAB1108936.1"/>
    </source>
</evidence>
<comment type="caution">
    <text evidence="2">The sequence shown here is derived from an EMBL/GenBank/DDBJ whole genome shotgun (WGS) entry which is preliminary data.</text>
</comment>
<organism evidence="2 3">
    <name type="scientific">Micromonospora aurantiaca</name>
    <name type="common">nom. illeg.</name>
    <dbReference type="NCBI Taxonomy" id="47850"/>
    <lineage>
        <taxon>Bacteria</taxon>
        <taxon>Bacillati</taxon>
        <taxon>Actinomycetota</taxon>
        <taxon>Actinomycetes</taxon>
        <taxon>Micromonosporales</taxon>
        <taxon>Micromonosporaceae</taxon>
        <taxon>Micromonospora</taxon>
    </lineage>
</organism>
<protein>
    <submittedName>
        <fullName evidence="2">Helix-turn-helix domain-containing protein</fullName>
    </submittedName>
</protein>
<reference evidence="2 3" key="1">
    <citation type="submission" date="2019-09" db="EMBL/GenBank/DDBJ databases">
        <title>High taxonomic diversity of Micromonospora strains isolated from Medicago sativa nodules in different geographical locations.</title>
        <authorList>
            <person name="Martinez-Hidalgo P."/>
            <person name="Flores-Felix J.D."/>
            <person name="Velazquez E."/>
            <person name="Brau L."/>
            <person name="Trujillo M.E."/>
            <person name="Martinez-Molina E."/>
        </authorList>
    </citation>
    <scope>NUCLEOTIDE SEQUENCE [LARGE SCALE GENOMIC DNA]</scope>
    <source>
        <strain evidence="2 3">ALFB5</strain>
    </source>
</reference>
<dbReference type="SUPFAM" id="SSF47413">
    <property type="entry name" value="lambda repressor-like DNA-binding domains"/>
    <property type="match status" value="1"/>
</dbReference>
<gene>
    <name evidence="2" type="ORF">F6X54_20840</name>
</gene>
<dbReference type="InterPro" id="IPR043917">
    <property type="entry name" value="DUF5753"/>
</dbReference>
<name>A0ABQ6UD09_9ACTN</name>
<keyword evidence="3" id="KW-1185">Reference proteome</keyword>
<dbReference type="Gene3D" id="1.10.260.40">
    <property type="entry name" value="lambda repressor-like DNA-binding domains"/>
    <property type="match status" value="1"/>
</dbReference>
<dbReference type="InterPro" id="IPR010982">
    <property type="entry name" value="Lambda_DNA-bd_dom_sf"/>
</dbReference>
<feature type="domain" description="HTH cro/C1-type" evidence="1">
    <location>
        <begin position="34"/>
        <end position="88"/>
    </location>
</feature>